<dbReference type="Pfam" id="PF09524">
    <property type="entry name" value="Phg_2220_C"/>
    <property type="match status" value="1"/>
</dbReference>
<protein>
    <submittedName>
        <fullName evidence="3">Conserved phage C-terminal domain-containing protein</fullName>
    </submittedName>
</protein>
<dbReference type="RefSeq" id="WP_407137375.1">
    <property type="nucleotide sequence ID" value="NZ_JBGQPK010000023.1"/>
</dbReference>
<dbReference type="Proteomes" id="UP001625389">
    <property type="component" value="Unassembled WGS sequence"/>
</dbReference>
<organism evidence="3 4">
    <name type="scientific">Loigolactobacillus zhaoyuanensis</name>
    <dbReference type="NCBI Taxonomy" id="2486017"/>
    <lineage>
        <taxon>Bacteria</taxon>
        <taxon>Bacillati</taxon>
        <taxon>Bacillota</taxon>
        <taxon>Bacilli</taxon>
        <taxon>Lactobacillales</taxon>
        <taxon>Lactobacillaceae</taxon>
        <taxon>Loigolactobacillus</taxon>
    </lineage>
</organism>
<proteinExistence type="predicted"/>
<dbReference type="Pfam" id="PF09681">
    <property type="entry name" value="Phage_rep_org_N"/>
    <property type="match status" value="1"/>
</dbReference>
<gene>
    <name evidence="3" type="ORF">ACEN34_06920</name>
</gene>
<feature type="domain" description="Phage replisome organiser N-terminal" evidence="2">
    <location>
        <begin position="5"/>
        <end position="110"/>
    </location>
</feature>
<feature type="domain" description="Phage conserved hypothetical protein C-terminal" evidence="1">
    <location>
        <begin position="165"/>
        <end position="234"/>
    </location>
</feature>
<evidence type="ECO:0000259" key="2">
    <source>
        <dbReference type="Pfam" id="PF09681"/>
    </source>
</evidence>
<accession>A0ABW8UCE2</accession>
<reference evidence="3 4" key="1">
    <citation type="submission" date="2024-08" db="EMBL/GenBank/DDBJ databases">
        <authorList>
            <person name="Arias E."/>
        </authorList>
    </citation>
    <scope>NUCLEOTIDE SEQUENCE [LARGE SCALE GENOMIC DNA]</scope>
    <source>
        <strain evidence="3 4">FAM 25317</strain>
    </source>
</reference>
<evidence type="ECO:0000313" key="3">
    <source>
        <dbReference type="EMBL" id="MFL2029348.1"/>
    </source>
</evidence>
<sequence length="294" mass="33523">METLLKLPHGFLNSEELTKLDQLSTSKQYRTAYTLWIKALLCAASLDRDGLVYVDPQQPLSLTELARWVKIECGSYIEPIVQLLAECELMQQRSDGHYQICHWERYTAVNCDQNYHGLVKFDQPEAQTQARLKNDQAPLNSVTPLTLQKYTPEQRAKLAASTDRILAYLQQQSGKLFPADTANQILLARLFERKVTSKQIKQVIDWKIKDWYETDFWKFLRPQTLFGPKFEQYLLEAPPSAHVKPAAPLSKQQYLENLFNLCCGDVAQVVARAAEEDIAVTTAEVEAIGHALGH</sequence>
<comment type="caution">
    <text evidence="3">The sequence shown here is derived from an EMBL/GenBank/DDBJ whole genome shotgun (WGS) entry which is preliminary data.</text>
</comment>
<dbReference type="InterPro" id="IPR011741">
    <property type="entry name" value="Phg_2220_C"/>
</dbReference>
<name>A0ABW8UCE2_9LACO</name>
<dbReference type="InterPro" id="IPR010056">
    <property type="entry name" value="Phage_rep_org__N"/>
</dbReference>
<evidence type="ECO:0000313" key="4">
    <source>
        <dbReference type="Proteomes" id="UP001625389"/>
    </source>
</evidence>
<dbReference type="EMBL" id="JBGQPK010000023">
    <property type="protein sequence ID" value="MFL2029348.1"/>
    <property type="molecule type" value="Genomic_DNA"/>
</dbReference>
<evidence type="ECO:0000259" key="1">
    <source>
        <dbReference type="Pfam" id="PF09524"/>
    </source>
</evidence>
<keyword evidence="4" id="KW-1185">Reference proteome</keyword>